<sequence length="524" mass="58437">MKALLATTVLISLYGLLSTGLRKHEEKIENTNKLTSFFQENSGSVSTSESYNMKKDRESNRHKPHMNNSTEDKDQESNKELLKIKNPEGEKEKYKDSKKHLPNIRNNVGKKENNSSNETKGSNMPVADIRKKNHTETSQDTKKQKAAIRQLLCELFNISKESEACKEKHHSKKAMIWPTKMIPWLKKVLITKLNRGLNNRMSFLDKMEDPTESPFGGGSPNSLSDNWDGNPFLNMPRKHRNGLKMVPLLKTLKAKLYGQRTPGDFGNLNDALNGEGLNGFGPVPTQGSSHLMHQILSQALGSSDRNSVLNEMMQEFLLANNREESEGNEGFADLTAGTNSFSQFNNGLQQQSSPILPEPNQGIGFGQLGGMNMLQGNIRTPMASEQPIHAQMLDNGAIAPMSSQSIGNSPLKPASFLGGRSPIGRSPLIGSPLLAALLVCPPCLSLRSARQHPEALSFKVLSWKTHRSREVRFLKELADLILQYRHPCYSAQQILLSVCILKVKERNKLFQVRKTASWSVARLM</sequence>
<dbReference type="AlphaFoldDB" id="A0A9X0D495"/>
<name>A0A9X0D495_9CNID</name>
<feature type="compositionally biased region" description="Basic and acidic residues" evidence="1">
    <location>
        <begin position="52"/>
        <end position="61"/>
    </location>
</feature>
<accession>A0A9X0D495</accession>
<proteinExistence type="predicted"/>
<keyword evidence="2" id="KW-0732">Signal</keyword>
<evidence type="ECO:0000313" key="3">
    <source>
        <dbReference type="EMBL" id="KAJ7386757.1"/>
    </source>
</evidence>
<dbReference type="OrthoDB" id="5963447at2759"/>
<feature type="chain" id="PRO_5040792790" evidence="2">
    <location>
        <begin position="19"/>
        <end position="524"/>
    </location>
</feature>
<reference evidence="3" key="1">
    <citation type="submission" date="2023-01" db="EMBL/GenBank/DDBJ databases">
        <title>Genome assembly of the deep-sea coral Lophelia pertusa.</title>
        <authorList>
            <person name="Herrera S."/>
            <person name="Cordes E."/>
        </authorList>
    </citation>
    <scope>NUCLEOTIDE SEQUENCE</scope>
    <source>
        <strain evidence="3">USNM1676648</strain>
        <tissue evidence="3">Polyp</tissue>
    </source>
</reference>
<evidence type="ECO:0000256" key="1">
    <source>
        <dbReference type="SAM" id="MobiDB-lite"/>
    </source>
</evidence>
<evidence type="ECO:0000313" key="4">
    <source>
        <dbReference type="Proteomes" id="UP001163046"/>
    </source>
</evidence>
<feature type="compositionally biased region" description="Basic and acidic residues" evidence="1">
    <location>
        <begin position="128"/>
        <end position="143"/>
    </location>
</feature>
<feature type="compositionally biased region" description="Basic and acidic residues" evidence="1">
    <location>
        <begin position="70"/>
        <end position="95"/>
    </location>
</feature>
<dbReference type="EMBL" id="MU825875">
    <property type="protein sequence ID" value="KAJ7386757.1"/>
    <property type="molecule type" value="Genomic_DNA"/>
</dbReference>
<gene>
    <name evidence="3" type="ORF">OS493_006782</name>
</gene>
<dbReference type="Proteomes" id="UP001163046">
    <property type="component" value="Unassembled WGS sequence"/>
</dbReference>
<feature type="signal peptide" evidence="2">
    <location>
        <begin position="1"/>
        <end position="18"/>
    </location>
</feature>
<feature type="compositionally biased region" description="Polar residues" evidence="1">
    <location>
        <begin position="39"/>
        <end position="51"/>
    </location>
</feature>
<evidence type="ECO:0000256" key="2">
    <source>
        <dbReference type="SAM" id="SignalP"/>
    </source>
</evidence>
<keyword evidence="4" id="KW-1185">Reference proteome</keyword>
<organism evidence="3 4">
    <name type="scientific">Desmophyllum pertusum</name>
    <dbReference type="NCBI Taxonomy" id="174260"/>
    <lineage>
        <taxon>Eukaryota</taxon>
        <taxon>Metazoa</taxon>
        <taxon>Cnidaria</taxon>
        <taxon>Anthozoa</taxon>
        <taxon>Hexacorallia</taxon>
        <taxon>Scleractinia</taxon>
        <taxon>Caryophylliina</taxon>
        <taxon>Caryophylliidae</taxon>
        <taxon>Desmophyllum</taxon>
    </lineage>
</organism>
<comment type="caution">
    <text evidence="3">The sequence shown here is derived from an EMBL/GenBank/DDBJ whole genome shotgun (WGS) entry which is preliminary data.</text>
</comment>
<feature type="region of interest" description="Disordered" evidence="1">
    <location>
        <begin position="39"/>
        <end position="143"/>
    </location>
</feature>
<protein>
    <submittedName>
        <fullName evidence="3">Uncharacterized protein</fullName>
    </submittedName>
</protein>